<dbReference type="Pfam" id="PF06426">
    <property type="entry name" value="SATase_N"/>
    <property type="match status" value="1"/>
</dbReference>
<dbReference type="InterPro" id="IPR018357">
    <property type="entry name" value="Hexapep_transf_CS"/>
</dbReference>
<accession>A0ABW7GCM2</accession>
<keyword evidence="12" id="KW-1185">Reference proteome</keyword>
<dbReference type="NCBIfam" id="NF041874">
    <property type="entry name" value="EPS_EpsC"/>
    <property type="match status" value="1"/>
</dbReference>
<proteinExistence type="inferred from homology"/>
<keyword evidence="7" id="KW-0677">Repeat</keyword>
<keyword evidence="8" id="KW-0012">Acyltransferase</keyword>
<dbReference type="CDD" id="cd03354">
    <property type="entry name" value="LbH_SAT"/>
    <property type="match status" value="1"/>
</dbReference>
<evidence type="ECO:0000256" key="7">
    <source>
        <dbReference type="ARBA" id="ARBA00022737"/>
    </source>
</evidence>
<keyword evidence="6" id="KW-0808">Transferase</keyword>
<feature type="domain" description="Serine acetyltransferase N-terminal" evidence="10">
    <location>
        <begin position="24"/>
        <end position="128"/>
    </location>
</feature>
<evidence type="ECO:0000256" key="9">
    <source>
        <dbReference type="ARBA" id="ARBA00049486"/>
    </source>
</evidence>
<dbReference type="EC" id="2.3.1.30" evidence="3"/>
<evidence type="ECO:0000256" key="5">
    <source>
        <dbReference type="ARBA" id="ARBA00022605"/>
    </source>
</evidence>
<comment type="similarity">
    <text evidence="2">Belongs to the transferase hexapeptide repeat family.</text>
</comment>
<organism evidence="11 12">
    <name type="scientific">Pelomonas nitida</name>
    <dbReference type="NCBI Taxonomy" id="3299027"/>
    <lineage>
        <taxon>Bacteria</taxon>
        <taxon>Pseudomonadati</taxon>
        <taxon>Pseudomonadota</taxon>
        <taxon>Betaproteobacteria</taxon>
        <taxon>Burkholderiales</taxon>
        <taxon>Sphaerotilaceae</taxon>
        <taxon>Roseateles</taxon>
    </lineage>
</organism>
<dbReference type="SUPFAM" id="SSF51161">
    <property type="entry name" value="Trimeric LpxA-like enzymes"/>
    <property type="match status" value="1"/>
</dbReference>
<evidence type="ECO:0000256" key="8">
    <source>
        <dbReference type="ARBA" id="ARBA00023315"/>
    </source>
</evidence>
<evidence type="ECO:0000313" key="11">
    <source>
        <dbReference type="EMBL" id="MFG6459703.1"/>
    </source>
</evidence>
<dbReference type="InterPro" id="IPR010493">
    <property type="entry name" value="Ser_AcTrfase_N"/>
</dbReference>
<sequence>MNAVVTTSHLETCLSQAQPPMTHLLESMRAELRAGEARNQLVQKCLQRYFEHSDSIADGLAVLLADRLALPPISAENLIDRFSQCYDEEPTLIETMAGDLLSAAQRDPSSNGLYMPFLFHKGFHALQAHRLASCLWHKGQRDDALLISSLCATRLSVDIHPGARIGPGVFFDHGDGLVIGETAVLGAGCTVLHGVTLGGTGKQRGDRHPKVGMGVLIGAHACILGNIHIGNYSRIGAGAVVLRSVPERHLAVGTPAMNRPISILGDAPAETLDHSYPGCVADYDEL</sequence>
<dbReference type="InterPro" id="IPR045304">
    <property type="entry name" value="LbH_SAT"/>
</dbReference>
<evidence type="ECO:0000256" key="6">
    <source>
        <dbReference type="ARBA" id="ARBA00022679"/>
    </source>
</evidence>
<gene>
    <name evidence="11" type="primary">epsC</name>
    <name evidence="11" type="ORF">ACG00X_22960</name>
</gene>
<evidence type="ECO:0000256" key="2">
    <source>
        <dbReference type="ARBA" id="ARBA00007274"/>
    </source>
</evidence>
<dbReference type="PROSITE" id="PS00101">
    <property type="entry name" value="HEXAPEP_TRANSFERASES"/>
    <property type="match status" value="1"/>
</dbReference>
<dbReference type="InterPro" id="IPR053376">
    <property type="entry name" value="Serine_acetyltransferase"/>
</dbReference>
<dbReference type="Pfam" id="PF00132">
    <property type="entry name" value="Hexapep"/>
    <property type="match status" value="1"/>
</dbReference>
<dbReference type="PANTHER" id="PTHR42811">
    <property type="entry name" value="SERINE ACETYLTRANSFERASE"/>
    <property type="match status" value="1"/>
</dbReference>
<reference evidence="11 12" key="1">
    <citation type="submission" date="2024-09" db="EMBL/GenBank/DDBJ databases">
        <title>Novel species of the genus Pelomonas and Roseateles isolated from streams.</title>
        <authorList>
            <person name="Lu H."/>
        </authorList>
    </citation>
    <scope>NUCLEOTIDE SEQUENCE [LARGE SCALE GENOMIC DNA]</scope>
    <source>
        <strain evidence="11 12">BYS96W</strain>
    </source>
</reference>
<protein>
    <recommendedName>
        <fullName evidence="4">Serine acetyltransferase</fullName>
        <ecNumber evidence="3">2.3.1.30</ecNumber>
    </recommendedName>
</protein>
<evidence type="ECO:0000256" key="4">
    <source>
        <dbReference type="ARBA" id="ARBA00018522"/>
    </source>
</evidence>
<evidence type="ECO:0000259" key="10">
    <source>
        <dbReference type="SMART" id="SM00971"/>
    </source>
</evidence>
<evidence type="ECO:0000256" key="1">
    <source>
        <dbReference type="ARBA" id="ARBA00004876"/>
    </source>
</evidence>
<dbReference type="SMART" id="SM00971">
    <property type="entry name" value="SATase_N"/>
    <property type="match status" value="1"/>
</dbReference>
<dbReference type="Gene3D" id="1.10.3130.10">
    <property type="entry name" value="serine acetyltransferase, domain 1"/>
    <property type="match status" value="1"/>
</dbReference>
<name>A0ABW7GCM2_9BURK</name>
<comment type="catalytic activity">
    <reaction evidence="9">
        <text>L-serine + acetyl-CoA = O-acetyl-L-serine + CoA</text>
        <dbReference type="Rhea" id="RHEA:24560"/>
        <dbReference type="ChEBI" id="CHEBI:33384"/>
        <dbReference type="ChEBI" id="CHEBI:57287"/>
        <dbReference type="ChEBI" id="CHEBI:57288"/>
        <dbReference type="ChEBI" id="CHEBI:58340"/>
        <dbReference type="EC" id="2.3.1.30"/>
    </reaction>
</comment>
<dbReference type="RefSeq" id="WP_394491976.1">
    <property type="nucleotide sequence ID" value="NZ_JBIGIA010000028.1"/>
</dbReference>
<dbReference type="EMBL" id="JBIGIA010000028">
    <property type="protein sequence ID" value="MFG6459703.1"/>
    <property type="molecule type" value="Genomic_DNA"/>
</dbReference>
<dbReference type="InterPro" id="IPR001451">
    <property type="entry name" value="Hexapep"/>
</dbReference>
<comment type="caution">
    <text evidence="11">The sequence shown here is derived from an EMBL/GenBank/DDBJ whole genome shotgun (WGS) entry which is preliminary data.</text>
</comment>
<dbReference type="InterPro" id="IPR042122">
    <property type="entry name" value="Ser_AcTrfase_N_sf"/>
</dbReference>
<evidence type="ECO:0000313" key="12">
    <source>
        <dbReference type="Proteomes" id="UP001606305"/>
    </source>
</evidence>
<dbReference type="InterPro" id="IPR011004">
    <property type="entry name" value="Trimer_LpxA-like_sf"/>
</dbReference>
<comment type="pathway">
    <text evidence="1">Amino-acid biosynthesis; L-cysteine biosynthesis; L-cysteine from L-serine: step 1/2.</text>
</comment>
<keyword evidence="5" id="KW-0028">Amino-acid biosynthesis</keyword>
<evidence type="ECO:0000256" key="3">
    <source>
        <dbReference type="ARBA" id="ARBA00013266"/>
    </source>
</evidence>
<dbReference type="Gene3D" id="2.160.10.10">
    <property type="entry name" value="Hexapeptide repeat proteins"/>
    <property type="match status" value="1"/>
</dbReference>
<dbReference type="Proteomes" id="UP001606305">
    <property type="component" value="Unassembled WGS sequence"/>
</dbReference>